<dbReference type="AlphaFoldDB" id="W7MHR9"/>
<feature type="compositionally biased region" description="Polar residues" evidence="1">
    <location>
        <begin position="315"/>
        <end position="365"/>
    </location>
</feature>
<protein>
    <submittedName>
        <fullName evidence="2">Uncharacterized protein</fullName>
    </submittedName>
</protein>
<dbReference type="EMBL" id="CM000578">
    <property type="protein sequence ID" value="EWG50371.1"/>
    <property type="molecule type" value="Genomic_DNA"/>
</dbReference>
<evidence type="ECO:0000313" key="2">
    <source>
        <dbReference type="EMBL" id="EWG50371.1"/>
    </source>
</evidence>
<accession>W7MHR9</accession>
<feature type="compositionally biased region" description="Basic and acidic residues" evidence="1">
    <location>
        <begin position="218"/>
        <end position="227"/>
    </location>
</feature>
<proteinExistence type="predicted"/>
<evidence type="ECO:0000256" key="1">
    <source>
        <dbReference type="SAM" id="MobiDB-lite"/>
    </source>
</evidence>
<keyword evidence="3" id="KW-1185">Reference proteome</keyword>
<dbReference type="KEGG" id="fvr:FVEG_09612"/>
<dbReference type="eggNOG" id="ENOG502RMBV">
    <property type="taxonomic scope" value="Eukaryota"/>
</dbReference>
<feature type="compositionally biased region" description="Low complexity" evidence="1">
    <location>
        <begin position="260"/>
        <end position="269"/>
    </location>
</feature>
<dbReference type="GeneID" id="30067256"/>
<feature type="compositionally biased region" description="Low complexity" evidence="1">
    <location>
        <begin position="50"/>
        <end position="64"/>
    </location>
</feature>
<feature type="region of interest" description="Disordered" evidence="1">
    <location>
        <begin position="1"/>
        <end position="365"/>
    </location>
</feature>
<feature type="compositionally biased region" description="Basic residues" evidence="1">
    <location>
        <begin position="7"/>
        <end position="26"/>
    </location>
</feature>
<name>W7MHR9_GIBM7</name>
<dbReference type="RefSeq" id="XP_018756562.1">
    <property type="nucleotide sequence ID" value="XM_018898644.1"/>
</dbReference>
<dbReference type="OrthoDB" id="5099825at2759"/>
<sequence length="442" mass="47447">MPGSIKSLKRRPTAKSAAKRIGRMFKRTNSDDPEATSPADSGFSKDSFESSRVSTSSRFSTSSSMTAKENIEQPRPPVSRYDTAPPKEREVVPPHPFFSSNSEPLLEHGKPVGPGMTVQTEKVIEPGTLPSPVDIELGDEPKLSQTKLEHKPQLVEKPEDMDNASESLQQITTPKQAPCPLPEPPVKKNVPPETQVADSPKKIQRGVQGHPSAIAQVRGEDVTEGRIQRSSQRLNPSQKLRRIKKTAVPPSTVEDEPKPIVIAVKVQAKPKPKAELQHSPPIVDHQAVSKAQPKDVQPKMEPKLQPKTQIHKKSSPVQPLPSSEVTQKPSKAPSSEVLATSSAPNVPTTPSAIVTSSAPRASSIPNTASVPVYSVTLNTTTIFVAKTAPAPYTARAPTTAPAPVIATAPKVVMSMLGWTLPKPAPIPKRARSPATSWIVSSA</sequence>
<feature type="compositionally biased region" description="Basic and acidic residues" evidence="1">
    <location>
        <begin position="139"/>
        <end position="160"/>
    </location>
</feature>
<dbReference type="EMBL" id="DS022254">
    <property type="protein sequence ID" value="EWG50371.1"/>
    <property type="molecule type" value="Genomic_DNA"/>
</dbReference>
<dbReference type="Proteomes" id="UP000009096">
    <property type="component" value="Chromosome 1"/>
</dbReference>
<feature type="compositionally biased region" description="Polar residues" evidence="1">
    <location>
        <begin position="228"/>
        <end position="238"/>
    </location>
</feature>
<feature type="compositionally biased region" description="Basic and acidic residues" evidence="1">
    <location>
        <begin position="292"/>
        <end position="304"/>
    </location>
</feature>
<feature type="compositionally biased region" description="Polar residues" evidence="1">
    <location>
        <begin position="164"/>
        <end position="175"/>
    </location>
</feature>
<gene>
    <name evidence="2" type="ORF">FVEG_09612</name>
</gene>
<organism evidence="2 3">
    <name type="scientific">Gibberella moniliformis (strain M3125 / FGSC 7600)</name>
    <name type="common">Maize ear and stalk rot fungus</name>
    <name type="synonym">Fusarium verticillioides</name>
    <dbReference type="NCBI Taxonomy" id="334819"/>
    <lineage>
        <taxon>Eukaryota</taxon>
        <taxon>Fungi</taxon>
        <taxon>Dikarya</taxon>
        <taxon>Ascomycota</taxon>
        <taxon>Pezizomycotina</taxon>
        <taxon>Sordariomycetes</taxon>
        <taxon>Hypocreomycetidae</taxon>
        <taxon>Hypocreales</taxon>
        <taxon>Nectriaceae</taxon>
        <taxon>Fusarium</taxon>
        <taxon>Fusarium fujikuroi species complex</taxon>
    </lineage>
</organism>
<evidence type="ECO:0000313" key="3">
    <source>
        <dbReference type="Proteomes" id="UP000009096"/>
    </source>
</evidence>
<dbReference type="VEuPathDB" id="FungiDB:FVEG_09612"/>
<reference evidence="2 3" key="1">
    <citation type="journal article" date="2010" name="Nature">
        <title>Comparative genomics reveals mobile pathogenicity chromosomes in Fusarium.</title>
        <authorList>
            <person name="Ma L.J."/>
            <person name="van der Does H.C."/>
            <person name="Borkovich K.A."/>
            <person name="Coleman J.J."/>
            <person name="Daboussi M.J."/>
            <person name="Di Pietro A."/>
            <person name="Dufresne M."/>
            <person name="Freitag M."/>
            <person name="Grabherr M."/>
            <person name="Henrissat B."/>
            <person name="Houterman P.M."/>
            <person name="Kang S."/>
            <person name="Shim W.B."/>
            <person name="Woloshuk C."/>
            <person name="Xie X."/>
            <person name="Xu J.R."/>
            <person name="Antoniw J."/>
            <person name="Baker S.E."/>
            <person name="Bluhm B.H."/>
            <person name="Breakspear A."/>
            <person name="Brown D.W."/>
            <person name="Butchko R.A."/>
            <person name="Chapman S."/>
            <person name="Coulson R."/>
            <person name="Coutinho P.M."/>
            <person name="Danchin E.G."/>
            <person name="Diener A."/>
            <person name="Gale L.R."/>
            <person name="Gardiner D.M."/>
            <person name="Goff S."/>
            <person name="Hammond-Kosack K.E."/>
            <person name="Hilburn K."/>
            <person name="Hua-Van A."/>
            <person name="Jonkers W."/>
            <person name="Kazan K."/>
            <person name="Kodira C.D."/>
            <person name="Koehrsen M."/>
            <person name="Kumar L."/>
            <person name="Lee Y.H."/>
            <person name="Li L."/>
            <person name="Manners J.M."/>
            <person name="Miranda-Saavedra D."/>
            <person name="Mukherjee M."/>
            <person name="Park G."/>
            <person name="Park J."/>
            <person name="Park S.Y."/>
            <person name="Proctor R.H."/>
            <person name="Regev A."/>
            <person name="Ruiz-Roldan M.C."/>
            <person name="Sain D."/>
            <person name="Sakthikumar S."/>
            <person name="Sykes S."/>
            <person name="Schwartz D.C."/>
            <person name="Turgeon B.G."/>
            <person name="Wapinski I."/>
            <person name="Yoder O."/>
            <person name="Young S."/>
            <person name="Zeng Q."/>
            <person name="Zhou S."/>
            <person name="Galagan J."/>
            <person name="Cuomo C.A."/>
            <person name="Kistler H.C."/>
            <person name="Rep M."/>
        </authorList>
    </citation>
    <scope>NUCLEOTIDE SEQUENCE [LARGE SCALE GENOMIC DNA]</scope>
    <source>
        <strain evidence="3">M3125 / FGSC 7600</strain>
    </source>
</reference>